<dbReference type="Proteomes" id="UP000662074">
    <property type="component" value="Unassembled WGS sequence"/>
</dbReference>
<feature type="signal peptide" evidence="1">
    <location>
        <begin position="1"/>
        <end position="21"/>
    </location>
</feature>
<comment type="caution">
    <text evidence="2">The sequence shown here is derived from an EMBL/GenBank/DDBJ whole genome shotgun (WGS) entry which is preliminary data.</text>
</comment>
<dbReference type="PROSITE" id="PS51257">
    <property type="entry name" value="PROKAR_LIPOPROTEIN"/>
    <property type="match status" value="1"/>
</dbReference>
<keyword evidence="1" id="KW-0732">Signal</keyword>
<protein>
    <recommendedName>
        <fullName evidence="4">Lipoprotein SmpA/OmlA domain-containing protein</fullName>
    </recommendedName>
</protein>
<name>A0A917JDL3_9SPHI</name>
<reference evidence="2" key="1">
    <citation type="journal article" date="2014" name="Int. J. Syst. Evol. Microbiol.">
        <title>Complete genome sequence of Corynebacterium casei LMG S-19264T (=DSM 44701T), isolated from a smear-ripened cheese.</title>
        <authorList>
            <consortium name="US DOE Joint Genome Institute (JGI-PGF)"/>
            <person name="Walter F."/>
            <person name="Albersmeier A."/>
            <person name="Kalinowski J."/>
            <person name="Ruckert C."/>
        </authorList>
    </citation>
    <scope>NUCLEOTIDE SEQUENCE</scope>
    <source>
        <strain evidence="2">CCM 8711</strain>
    </source>
</reference>
<gene>
    <name evidence="2" type="ORF">GCM10011425_37120</name>
</gene>
<keyword evidence="3" id="KW-1185">Reference proteome</keyword>
<evidence type="ECO:0000313" key="2">
    <source>
        <dbReference type="EMBL" id="GGI52500.1"/>
    </source>
</evidence>
<evidence type="ECO:0000313" key="3">
    <source>
        <dbReference type="Proteomes" id="UP000662074"/>
    </source>
</evidence>
<feature type="chain" id="PRO_5036858391" description="Lipoprotein SmpA/OmlA domain-containing protein" evidence="1">
    <location>
        <begin position="22"/>
        <end position="107"/>
    </location>
</feature>
<dbReference type="EMBL" id="BMDO01000013">
    <property type="protein sequence ID" value="GGI52500.1"/>
    <property type="molecule type" value="Genomic_DNA"/>
</dbReference>
<dbReference type="RefSeq" id="WP_188418602.1">
    <property type="nucleotide sequence ID" value="NZ_BMDO01000013.1"/>
</dbReference>
<dbReference type="AlphaFoldDB" id="A0A917JDL3"/>
<reference evidence="2" key="2">
    <citation type="submission" date="2020-09" db="EMBL/GenBank/DDBJ databases">
        <authorList>
            <person name="Sun Q."/>
            <person name="Sedlacek I."/>
        </authorList>
    </citation>
    <scope>NUCLEOTIDE SEQUENCE</scope>
    <source>
        <strain evidence="2">CCM 8711</strain>
    </source>
</reference>
<evidence type="ECO:0000256" key="1">
    <source>
        <dbReference type="SAM" id="SignalP"/>
    </source>
</evidence>
<accession>A0A917JDL3</accession>
<sequence length="107" mass="11976">MKNFIKTVTIAITVMFFTSCASILDSAKSVNTSALRIGMTKAEVQAALQKKPYGTVAARNYPETKTTIEVLQYSENNGQGNLQNYWLYFVNDKLDRWEPASKYGPAI</sequence>
<evidence type="ECO:0008006" key="4">
    <source>
        <dbReference type="Google" id="ProtNLM"/>
    </source>
</evidence>
<proteinExistence type="predicted"/>
<organism evidence="2 3">
    <name type="scientific">Mucilaginibacter galii</name>
    <dbReference type="NCBI Taxonomy" id="2005073"/>
    <lineage>
        <taxon>Bacteria</taxon>
        <taxon>Pseudomonadati</taxon>
        <taxon>Bacteroidota</taxon>
        <taxon>Sphingobacteriia</taxon>
        <taxon>Sphingobacteriales</taxon>
        <taxon>Sphingobacteriaceae</taxon>
        <taxon>Mucilaginibacter</taxon>
    </lineage>
</organism>